<accession>A0ABR2MLP6</accession>
<sequence>MGFHYHNDELFCGKHRHSDRHGCCFDYKPAGQINISRDNTIGQDHPRSLFLCFFPEIGAGKELLLHLILY</sequence>
<evidence type="ECO:0000313" key="2">
    <source>
        <dbReference type="Proteomes" id="UP001412067"/>
    </source>
</evidence>
<dbReference type="Gene3D" id="4.10.1110.10">
    <property type="entry name" value="AN1-like Zinc finger"/>
    <property type="match status" value="1"/>
</dbReference>
<dbReference type="EMBL" id="JBBWWR010000006">
    <property type="protein sequence ID" value="KAK8964893.1"/>
    <property type="molecule type" value="Genomic_DNA"/>
</dbReference>
<comment type="caution">
    <text evidence="1">The sequence shown here is derived from an EMBL/GenBank/DDBJ whole genome shotgun (WGS) entry which is preliminary data.</text>
</comment>
<reference evidence="1 2" key="1">
    <citation type="journal article" date="2022" name="Nat. Plants">
        <title>Genomes of leafy and leafless Platanthera orchids illuminate the evolution of mycoheterotrophy.</title>
        <authorList>
            <person name="Li M.H."/>
            <person name="Liu K.W."/>
            <person name="Li Z."/>
            <person name="Lu H.C."/>
            <person name="Ye Q.L."/>
            <person name="Zhang D."/>
            <person name="Wang J.Y."/>
            <person name="Li Y.F."/>
            <person name="Zhong Z.M."/>
            <person name="Liu X."/>
            <person name="Yu X."/>
            <person name="Liu D.K."/>
            <person name="Tu X.D."/>
            <person name="Liu B."/>
            <person name="Hao Y."/>
            <person name="Liao X.Y."/>
            <person name="Jiang Y.T."/>
            <person name="Sun W.H."/>
            <person name="Chen J."/>
            <person name="Chen Y.Q."/>
            <person name="Ai Y."/>
            <person name="Zhai J.W."/>
            <person name="Wu S.S."/>
            <person name="Zhou Z."/>
            <person name="Hsiao Y.Y."/>
            <person name="Wu W.L."/>
            <person name="Chen Y.Y."/>
            <person name="Lin Y.F."/>
            <person name="Hsu J.L."/>
            <person name="Li C.Y."/>
            <person name="Wang Z.W."/>
            <person name="Zhao X."/>
            <person name="Zhong W.Y."/>
            <person name="Ma X.K."/>
            <person name="Ma L."/>
            <person name="Huang J."/>
            <person name="Chen G.Z."/>
            <person name="Huang M.Z."/>
            <person name="Huang L."/>
            <person name="Peng D.H."/>
            <person name="Luo Y.B."/>
            <person name="Zou S.Q."/>
            <person name="Chen S.P."/>
            <person name="Lan S."/>
            <person name="Tsai W.C."/>
            <person name="Van de Peer Y."/>
            <person name="Liu Z.J."/>
        </authorList>
    </citation>
    <scope>NUCLEOTIDE SEQUENCE [LARGE SCALE GENOMIC DNA]</scope>
    <source>
        <strain evidence="1">Lor288</strain>
    </source>
</reference>
<dbReference type="Proteomes" id="UP001412067">
    <property type="component" value="Unassembled WGS sequence"/>
</dbReference>
<name>A0ABR2MLP6_9ASPA</name>
<gene>
    <name evidence="1" type="ORF">KSP40_PGU001288</name>
</gene>
<organism evidence="1 2">
    <name type="scientific">Platanthera guangdongensis</name>
    <dbReference type="NCBI Taxonomy" id="2320717"/>
    <lineage>
        <taxon>Eukaryota</taxon>
        <taxon>Viridiplantae</taxon>
        <taxon>Streptophyta</taxon>
        <taxon>Embryophyta</taxon>
        <taxon>Tracheophyta</taxon>
        <taxon>Spermatophyta</taxon>
        <taxon>Magnoliopsida</taxon>
        <taxon>Liliopsida</taxon>
        <taxon>Asparagales</taxon>
        <taxon>Orchidaceae</taxon>
        <taxon>Orchidoideae</taxon>
        <taxon>Orchideae</taxon>
        <taxon>Orchidinae</taxon>
        <taxon>Platanthera</taxon>
    </lineage>
</organism>
<protein>
    <submittedName>
        <fullName evidence="1">Uncharacterized protein</fullName>
    </submittedName>
</protein>
<dbReference type="SUPFAM" id="SSF118310">
    <property type="entry name" value="AN1-like Zinc finger"/>
    <property type="match status" value="1"/>
</dbReference>
<keyword evidence="2" id="KW-1185">Reference proteome</keyword>
<dbReference type="InterPro" id="IPR035896">
    <property type="entry name" value="AN1-like_Znf"/>
</dbReference>
<proteinExistence type="predicted"/>
<evidence type="ECO:0000313" key="1">
    <source>
        <dbReference type="EMBL" id="KAK8964893.1"/>
    </source>
</evidence>